<proteinExistence type="predicted"/>
<organism evidence="7 8">
    <name type="scientific">Persicimonas caeni</name>
    <dbReference type="NCBI Taxonomy" id="2292766"/>
    <lineage>
        <taxon>Bacteria</taxon>
        <taxon>Deltaproteobacteria</taxon>
        <taxon>Bradymonadales</taxon>
        <taxon>Bradymonadaceae</taxon>
        <taxon>Persicimonas</taxon>
    </lineage>
</organism>
<sequence>MTTSQRHADHRTCSHHEGAPAIAICTECGGDICAACHGSDLRGYCICSVCREKFAPPTTPWEDPNEDYSPRAFARTLVDVVTSPRTFFQNVRFSGSWGPAVAFGLLCLGVGLLFSTGWQMLFFEQYQELINTVAEQSGATFDMARVALFVAVPIRAVLIFMAHVGIFHLATRLAGGHSSFSLSARIVGYASAGYAFLLIPPIAEFPLGHFLSIIWVFNIEIGALRMYFRMGIWRAMFVVMATLMLLLPFGF</sequence>
<keyword evidence="8" id="KW-1185">Reference proteome</keyword>
<evidence type="ECO:0000256" key="2">
    <source>
        <dbReference type="ARBA" id="ARBA00022692"/>
    </source>
</evidence>
<evidence type="ECO:0000313" key="7">
    <source>
        <dbReference type="EMBL" id="QDG53404.1"/>
    </source>
</evidence>
<dbReference type="RefSeq" id="WP_141199860.1">
    <property type="nucleotide sequence ID" value="NZ_CP041186.1"/>
</dbReference>
<feature type="transmembrane region" description="Helical" evidence="5">
    <location>
        <begin position="143"/>
        <end position="170"/>
    </location>
</feature>
<evidence type="ECO:0000256" key="1">
    <source>
        <dbReference type="ARBA" id="ARBA00004141"/>
    </source>
</evidence>
<evidence type="ECO:0000256" key="4">
    <source>
        <dbReference type="ARBA" id="ARBA00023136"/>
    </source>
</evidence>
<keyword evidence="4 5" id="KW-0472">Membrane</keyword>
<feature type="transmembrane region" description="Helical" evidence="5">
    <location>
        <begin position="182"/>
        <end position="199"/>
    </location>
</feature>
<dbReference type="EMBL" id="CP041186">
    <property type="protein sequence ID" value="QDG53404.1"/>
    <property type="molecule type" value="Genomic_DNA"/>
</dbReference>
<dbReference type="Proteomes" id="UP000315995">
    <property type="component" value="Chromosome"/>
</dbReference>
<reference evidence="7 8" key="1">
    <citation type="submission" date="2019-06" db="EMBL/GenBank/DDBJ databases">
        <title>Persicimonas caeni gen. nov., sp. nov., a predatory bacterium isolated from solar saltern.</title>
        <authorList>
            <person name="Wang S."/>
        </authorList>
    </citation>
    <scope>NUCLEOTIDE SEQUENCE [LARGE SCALE GENOMIC DNA]</scope>
    <source>
        <strain evidence="7 8">YN101</strain>
    </source>
</reference>
<feature type="transmembrane region" description="Helical" evidence="5">
    <location>
        <begin position="100"/>
        <end position="123"/>
    </location>
</feature>
<evidence type="ECO:0000259" key="6">
    <source>
        <dbReference type="Pfam" id="PF04893"/>
    </source>
</evidence>
<evidence type="ECO:0000256" key="5">
    <source>
        <dbReference type="SAM" id="Phobius"/>
    </source>
</evidence>
<dbReference type="AlphaFoldDB" id="A0A4Y6PYJ7"/>
<comment type="subcellular location">
    <subcellularLocation>
        <location evidence="1">Membrane</location>
        <topology evidence="1">Multi-pass membrane protein</topology>
    </subcellularLocation>
</comment>
<name>A0A4Y6PYJ7_PERCE</name>
<evidence type="ECO:0000313" key="8">
    <source>
        <dbReference type="Proteomes" id="UP000315995"/>
    </source>
</evidence>
<feature type="domain" description="Yip1" evidence="6">
    <location>
        <begin position="79"/>
        <end position="247"/>
    </location>
</feature>
<dbReference type="Pfam" id="PF04893">
    <property type="entry name" value="Yip1"/>
    <property type="match status" value="1"/>
</dbReference>
<accession>A0A5B8Y9G8</accession>
<keyword evidence="3 5" id="KW-1133">Transmembrane helix</keyword>
<gene>
    <name evidence="7" type="ORF">FIV42_22455</name>
</gene>
<evidence type="ECO:0000256" key="3">
    <source>
        <dbReference type="ARBA" id="ARBA00022989"/>
    </source>
</evidence>
<dbReference type="OrthoDB" id="5494792at2"/>
<keyword evidence="2 5" id="KW-0812">Transmembrane</keyword>
<dbReference type="GO" id="GO:0016020">
    <property type="term" value="C:membrane"/>
    <property type="evidence" value="ECO:0007669"/>
    <property type="project" value="UniProtKB-SubCell"/>
</dbReference>
<feature type="transmembrane region" description="Helical" evidence="5">
    <location>
        <begin position="231"/>
        <end position="250"/>
    </location>
</feature>
<feature type="transmembrane region" description="Helical" evidence="5">
    <location>
        <begin position="205"/>
        <end position="224"/>
    </location>
</feature>
<accession>A0A4Y6PYJ7</accession>
<protein>
    <recommendedName>
        <fullName evidence="6">Yip1 domain-containing protein</fullName>
    </recommendedName>
</protein>
<dbReference type="InterPro" id="IPR006977">
    <property type="entry name" value="Yip1_dom"/>
</dbReference>